<dbReference type="GO" id="GO:0110001">
    <property type="term" value="C:toxin-antitoxin complex"/>
    <property type="evidence" value="ECO:0007669"/>
    <property type="project" value="InterPro"/>
</dbReference>
<dbReference type="GO" id="GO:0000166">
    <property type="term" value="F:nucleotide binding"/>
    <property type="evidence" value="ECO:0007669"/>
    <property type="project" value="UniProtKB-KW"/>
</dbReference>
<dbReference type="RefSeq" id="WP_046276844.1">
    <property type="nucleotide sequence ID" value="NZ_LATL02000068.1"/>
</dbReference>
<dbReference type="Proteomes" id="UP000033607">
    <property type="component" value="Unassembled WGS sequence"/>
</dbReference>
<evidence type="ECO:0008006" key="9">
    <source>
        <dbReference type="Google" id="ProtNLM"/>
    </source>
</evidence>
<dbReference type="PANTHER" id="PTHR34139:SF1">
    <property type="entry name" value="RNASE MJ1380-RELATED"/>
    <property type="match status" value="1"/>
</dbReference>
<dbReference type="InterPro" id="IPR037038">
    <property type="entry name" value="HepT-like_sf"/>
</dbReference>
<dbReference type="PATRIC" id="fig|1637645.4.peg.1274"/>
<keyword evidence="5" id="KW-0378">Hydrolase</keyword>
<dbReference type="Gene3D" id="1.20.120.580">
    <property type="entry name" value="bsu32300-like"/>
    <property type="match status" value="1"/>
</dbReference>
<comment type="caution">
    <text evidence="7">The sequence shown here is derived from an EMBL/GenBank/DDBJ whole genome shotgun (WGS) entry which is preliminary data.</text>
</comment>
<protein>
    <recommendedName>
        <fullName evidence="9">DUF86 domain-containing protein</fullName>
    </recommendedName>
</protein>
<proteinExistence type="inferred from homology"/>
<dbReference type="Pfam" id="PF01934">
    <property type="entry name" value="HepT-like"/>
    <property type="match status" value="1"/>
</dbReference>
<dbReference type="GO" id="GO:0004540">
    <property type="term" value="F:RNA nuclease activity"/>
    <property type="evidence" value="ECO:0007669"/>
    <property type="project" value="InterPro"/>
</dbReference>
<keyword evidence="1" id="KW-0597">Phosphoprotein</keyword>
<reference evidence="7 8" key="1">
    <citation type="submission" date="2015-06" db="EMBL/GenBank/DDBJ databases">
        <title>Draft genome assembly of filamentous brackish cyanobacterium Limnoraphis robusta strain CS-951.</title>
        <authorList>
            <person name="Willis A."/>
            <person name="Parks M."/>
            <person name="Burford M.A."/>
        </authorList>
    </citation>
    <scope>NUCLEOTIDE SEQUENCE [LARGE SCALE GENOMIC DNA]</scope>
    <source>
        <strain evidence="7 8">CS-951</strain>
    </source>
</reference>
<keyword evidence="2" id="KW-1277">Toxin-antitoxin system</keyword>
<evidence type="ECO:0000313" key="8">
    <source>
        <dbReference type="Proteomes" id="UP000033607"/>
    </source>
</evidence>
<dbReference type="PANTHER" id="PTHR34139">
    <property type="entry name" value="UPF0331 PROTEIN MJ0127"/>
    <property type="match status" value="1"/>
</dbReference>
<dbReference type="OrthoDB" id="9810538at2"/>
<dbReference type="GO" id="GO:0016787">
    <property type="term" value="F:hydrolase activity"/>
    <property type="evidence" value="ECO:0007669"/>
    <property type="project" value="UniProtKB-KW"/>
</dbReference>
<evidence type="ECO:0000256" key="1">
    <source>
        <dbReference type="ARBA" id="ARBA00022553"/>
    </source>
</evidence>
<keyword evidence="3" id="KW-0540">Nuclease</keyword>
<name>A0A0F5YNC2_9CYAN</name>
<organism evidence="7 8">
    <name type="scientific">Limnoraphis robusta CS-951</name>
    <dbReference type="NCBI Taxonomy" id="1637645"/>
    <lineage>
        <taxon>Bacteria</taxon>
        <taxon>Bacillati</taxon>
        <taxon>Cyanobacteriota</taxon>
        <taxon>Cyanophyceae</taxon>
        <taxon>Oscillatoriophycideae</taxon>
        <taxon>Oscillatoriales</taxon>
        <taxon>Sirenicapillariaceae</taxon>
        <taxon>Limnoraphis</taxon>
    </lineage>
</organism>
<evidence type="ECO:0000256" key="3">
    <source>
        <dbReference type="ARBA" id="ARBA00022722"/>
    </source>
</evidence>
<evidence type="ECO:0000313" key="7">
    <source>
        <dbReference type="EMBL" id="KKD39675.1"/>
    </source>
</evidence>
<gene>
    <name evidence="7" type="ORF">WN50_02100</name>
</gene>
<keyword evidence="4" id="KW-0547">Nucleotide-binding</keyword>
<sequence>MNPERDRVYLVHILECIDRIRDYTGNDRESFMNNSLVQDAVLRRLQTMAESTQQLSDDLKAEAPDVDWRALSGFRNVLVHDYLNGIDLERVWDAIANYLPGLESAVKRLSEYLERKSKRKD</sequence>
<dbReference type="EMBL" id="LATL02000068">
    <property type="protein sequence ID" value="KKD39675.1"/>
    <property type="molecule type" value="Genomic_DNA"/>
</dbReference>
<comment type="similarity">
    <text evidence="6">Belongs to the HepT RNase toxin family.</text>
</comment>
<dbReference type="InterPro" id="IPR008201">
    <property type="entry name" value="HepT-like"/>
</dbReference>
<evidence type="ECO:0000256" key="6">
    <source>
        <dbReference type="ARBA" id="ARBA00024207"/>
    </source>
</evidence>
<accession>A0A0F5YNC2</accession>
<evidence type="ECO:0000256" key="2">
    <source>
        <dbReference type="ARBA" id="ARBA00022649"/>
    </source>
</evidence>
<evidence type="ECO:0000256" key="5">
    <source>
        <dbReference type="ARBA" id="ARBA00022801"/>
    </source>
</evidence>
<dbReference type="AlphaFoldDB" id="A0A0F5YNC2"/>
<dbReference type="InterPro" id="IPR051813">
    <property type="entry name" value="HepT_RNase_toxin"/>
</dbReference>
<evidence type="ECO:0000256" key="4">
    <source>
        <dbReference type="ARBA" id="ARBA00022741"/>
    </source>
</evidence>